<keyword evidence="3" id="KW-0695">RNA-directed DNA polymerase</keyword>
<keyword evidence="3" id="KW-0808">Transferase</keyword>
<gene>
    <name evidence="3" type="ORF">Tci_021474</name>
</gene>
<proteinExistence type="predicted"/>
<dbReference type="InterPro" id="IPR053334">
    <property type="entry name" value="Chloroplast_Sensor_Kinase"/>
</dbReference>
<dbReference type="AlphaFoldDB" id="A0A6L2KJH1"/>
<sequence>MTKVTNVKPHTSTVTEHVNISAVDSSSAEPTPIVSTSNEVPNLPKTATSATNSLQNRGTGKWGFAQIANGFGLNLGQRTPGANDSARSVASDILIVIGNFSIPTRLRVAEASLLKQQAEIIPEHRALVFPMVKRPFVVGFLVGELLKLEIRKEEDDVKPGSLFYYSYAVYPYSILKSWEIQSFVDKTLEMHNFSAEQRLNAINISRSVAMAYVMDQTILAFFSQITKAIGGILLDQKHFLCLVTTELSEVPHGDPQEATLTEANVELRILELLSDVDYVKVRKLYEMAQDQFYVGMGLLAGSTYEGKDEDATYLRKKLIYDVESSEDNGGVVGIKSQGYREQASSGNTSSVSSNNSAGLVLIASPTLSLFHDDLYMKVMQAYNATSNESPTSLPRAHIAPPTVLPSSPVLPLSPIMALKRTSTSAAPTMTQAVIRKLVTDSVATALEAQAANMANTDNTNRNPEPRETRTTRKCTYKEFMNCQPFYFNGTEGAVGLIYWFKRTELVFSRSNCTEDCKVKFAIGTLAEDALSWWNSYVKHIGIEQADKIDWTELKRLLTNKYCPRTEVKKMEDEFYNLVVKGNNLKTYARRF</sequence>
<dbReference type="EMBL" id="BKCJ010002573">
    <property type="protein sequence ID" value="GEU49496.1"/>
    <property type="molecule type" value="Genomic_DNA"/>
</dbReference>
<dbReference type="Pfam" id="PF03732">
    <property type="entry name" value="Retrotrans_gag"/>
    <property type="match status" value="1"/>
</dbReference>
<dbReference type="GO" id="GO:0003964">
    <property type="term" value="F:RNA-directed DNA polymerase activity"/>
    <property type="evidence" value="ECO:0007669"/>
    <property type="project" value="UniProtKB-KW"/>
</dbReference>
<dbReference type="PANTHER" id="PTHR48206:SF1">
    <property type="entry name" value="CHLOROPLAST SENSOR KINASE, CHLOROPLASTIC"/>
    <property type="match status" value="1"/>
</dbReference>
<reference evidence="3" key="1">
    <citation type="journal article" date="2019" name="Sci. Rep.">
        <title>Draft genome of Tanacetum cinerariifolium, the natural source of mosquito coil.</title>
        <authorList>
            <person name="Yamashiro T."/>
            <person name="Shiraishi A."/>
            <person name="Satake H."/>
            <person name="Nakayama K."/>
        </authorList>
    </citation>
    <scope>NUCLEOTIDE SEQUENCE</scope>
</reference>
<feature type="region of interest" description="Disordered" evidence="1">
    <location>
        <begin position="23"/>
        <end position="54"/>
    </location>
</feature>
<dbReference type="InterPro" id="IPR005162">
    <property type="entry name" value="Retrotrans_gag_dom"/>
</dbReference>
<protein>
    <submittedName>
        <fullName evidence="3">Reverse transcriptase domain-containing protein</fullName>
    </submittedName>
</protein>
<dbReference type="PANTHER" id="PTHR48206">
    <property type="entry name" value="CHLOROPLAST SENSOR KINASE, CHLOROPLASTIC"/>
    <property type="match status" value="1"/>
</dbReference>
<evidence type="ECO:0000259" key="2">
    <source>
        <dbReference type="Pfam" id="PF03732"/>
    </source>
</evidence>
<evidence type="ECO:0000313" key="3">
    <source>
        <dbReference type="EMBL" id="GEU49496.1"/>
    </source>
</evidence>
<evidence type="ECO:0000256" key="1">
    <source>
        <dbReference type="SAM" id="MobiDB-lite"/>
    </source>
</evidence>
<feature type="region of interest" description="Disordered" evidence="1">
    <location>
        <begin position="450"/>
        <end position="470"/>
    </location>
</feature>
<keyword evidence="3" id="KW-0548">Nucleotidyltransferase</keyword>
<feature type="domain" description="Retrotransposon gag" evidence="2">
    <location>
        <begin position="520"/>
        <end position="591"/>
    </location>
</feature>
<accession>A0A6L2KJH1</accession>
<name>A0A6L2KJH1_TANCI</name>
<organism evidence="3">
    <name type="scientific">Tanacetum cinerariifolium</name>
    <name type="common">Dalmatian daisy</name>
    <name type="synonym">Chrysanthemum cinerariifolium</name>
    <dbReference type="NCBI Taxonomy" id="118510"/>
    <lineage>
        <taxon>Eukaryota</taxon>
        <taxon>Viridiplantae</taxon>
        <taxon>Streptophyta</taxon>
        <taxon>Embryophyta</taxon>
        <taxon>Tracheophyta</taxon>
        <taxon>Spermatophyta</taxon>
        <taxon>Magnoliopsida</taxon>
        <taxon>eudicotyledons</taxon>
        <taxon>Gunneridae</taxon>
        <taxon>Pentapetalae</taxon>
        <taxon>asterids</taxon>
        <taxon>campanulids</taxon>
        <taxon>Asterales</taxon>
        <taxon>Asteraceae</taxon>
        <taxon>Asteroideae</taxon>
        <taxon>Anthemideae</taxon>
        <taxon>Anthemidinae</taxon>
        <taxon>Tanacetum</taxon>
    </lineage>
</organism>
<comment type="caution">
    <text evidence="3">The sequence shown here is derived from an EMBL/GenBank/DDBJ whole genome shotgun (WGS) entry which is preliminary data.</text>
</comment>